<keyword evidence="3" id="KW-1185">Reference proteome</keyword>
<feature type="signal peptide" evidence="1">
    <location>
        <begin position="1"/>
        <end position="19"/>
    </location>
</feature>
<keyword evidence="1" id="KW-0732">Signal</keyword>
<evidence type="ECO:0000256" key="1">
    <source>
        <dbReference type="SAM" id="SignalP"/>
    </source>
</evidence>
<feature type="non-terminal residue" evidence="2">
    <location>
        <position position="1"/>
    </location>
</feature>
<comment type="caution">
    <text evidence="2">The sequence shown here is derived from an EMBL/GenBank/DDBJ whole genome shotgun (WGS) entry which is preliminary data.</text>
</comment>
<dbReference type="AlphaFoldDB" id="A0AAU9W4E0"/>
<dbReference type="EMBL" id="CALNXJ010000007">
    <property type="protein sequence ID" value="CAH3044739.1"/>
    <property type="molecule type" value="Genomic_DNA"/>
</dbReference>
<name>A0AAU9W4E0_9CNID</name>
<evidence type="ECO:0000313" key="2">
    <source>
        <dbReference type="EMBL" id="CAH3044739.1"/>
    </source>
</evidence>
<dbReference type="Proteomes" id="UP001159428">
    <property type="component" value="Unassembled WGS sequence"/>
</dbReference>
<sequence length="127" mass="14762">KEFWLFLIGLQLPFGPSWLNNFSTPMFFLLLEGAVQYSVQQNLFMRHNVARPLDYKEPVTPEMILRIYDRFAGPNVNLSHLHSAAICVTVYSAFLRHNELAGLRCSDASFFRCICEDLFIQEQNRCL</sequence>
<protein>
    <submittedName>
        <fullName evidence="2">Uncharacterized protein</fullName>
    </submittedName>
</protein>
<feature type="chain" id="PRO_5043784742" evidence="1">
    <location>
        <begin position="20"/>
        <end position="127"/>
    </location>
</feature>
<reference evidence="2 3" key="1">
    <citation type="submission" date="2022-05" db="EMBL/GenBank/DDBJ databases">
        <authorList>
            <consortium name="Genoscope - CEA"/>
            <person name="William W."/>
        </authorList>
    </citation>
    <scope>NUCLEOTIDE SEQUENCE [LARGE SCALE GENOMIC DNA]</scope>
</reference>
<gene>
    <name evidence="2" type="ORF">PMEA_00031364</name>
</gene>
<accession>A0AAU9W4E0</accession>
<organism evidence="2 3">
    <name type="scientific">Pocillopora meandrina</name>
    <dbReference type="NCBI Taxonomy" id="46732"/>
    <lineage>
        <taxon>Eukaryota</taxon>
        <taxon>Metazoa</taxon>
        <taxon>Cnidaria</taxon>
        <taxon>Anthozoa</taxon>
        <taxon>Hexacorallia</taxon>
        <taxon>Scleractinia</taxon>
        <taxon>Astrocoeniina</taxon>
        <taxon>Pocilloporidae</taxon>
        <taxon>Pocillopora</taxon>
    </lineage>
</organism>
<evidence type="ECO:0000313" key="3">
    <source>
        <dbReference type="Proteomes" id="UP001159428"/>
    </source>
</evidence>
<proteinExistence type="predicted"/>